<protein>
    <submittedName>
        <fullName evidence="5">Uncharacterized protein</fullName>
    </submittedName>
</protein>
<feature type="non-terminal residue" evidence="5">
    <location>
        <position position="621"/>
    </location>
</feature>
<organism evidence="5 6">
    <name type="scientific">Dreissena polymorpha</name>
    <name type="common">Zebra mussel</name>
    <name type="synonym">Mytilus polymorpha</name>
    <dbReference type="NCBI Taxonomy" id="45954"/>
    <lineage>
        <taxon>Eukaryota</taxon>
        <taxon>Metazoa</taxon>
        <taxon>Spiralia</taxon>
        <taxon>Lophotrochozoa</taxon>
        <taxon>Mollusca</taxon>
        <taxon>Bivalvia</taxon>
        <taxon>Autobranchia</taxon>
        <taxon>Heteroconchia</taxon>
        <taxon>Euheterodonta</taxon>
        <taxon>Imparidentia</taxon>
        <taxon>Neoheterodontei</taxon>
        <taxon>Myida</taxon>
        <taxon>Dreissenoidea</taxon>
        <taxon>Dreissenidae</taxon>
        <taxon>Dreissena</taxon>
    </lineage>
</organism>
<evidence type="ECO:0000313" key="5">
    <source>
        <dbReference type="EMBL" id="KAH3863942.1"/>
    </source>
</evidence>
<accession>A0A9D4RET4</accession>
<reference evidence="5" key="2">
    <citation type="submission" date="2020-11" db="EMBL/GenBank/DDBJ databases">
        <authorList>
            <person name="McCartney M.A."/>
            <person name="Auch B."/>
            <person name="Kono T."/>
            <person name="Mallez S."/>
            <person name="Becker A."/>
            <person name="Gohl D.M."/>
            <person name="Silverstein K.A.T."/>
            <person name="Koren S."/>
            <person name="Bechman K.B."/>
            <person name="Herman A."/>
            <person name="Abrahante J.E."/>
            <person name="Garbe J."/>
        </authorList>
    </citation>
    <scope>NUCLEOTIDE SEQUENCE</scope>
    <source>
        <strain evidence="5">Duluth1</strain>
        <tissue evidence="5">Whole animal</tissue>
    </source>
</reference>
<feature type="region of interest" description="Disordered" evidence="3">
    <location>
        <begin position="560"/>
        <end position="593"/>
    </location>
</feature>
<keyword evidence="4" id="KW-0812">Transmembrane</keyword>
<keyword evidence="1" id="KW-0732">Signal</keyword>
<dbReference type="EMBL" id="JAIWYP010000002">
    <property type="protein sequence ID" value="KAH3863942.1"/>
    <property type="molecule type" value="Genomic_DNA"/>
</dbReference>
<keyword evidence="4" id="KW-0472">Membrane</keyword>
<feature type="compositionally biased region" description="Low complexity" evidence="3">
    <location>
        <begin position="489"/>
        <end position="534"/>
    </location>
</feature>
<sequence length="621" mass="65605">EDQLSSMDPPVCTDVCQKVGKCDNFVRINAAHRNNFFSGCMKCQNLKMENFTADTIEALGSNLLAQLTPAQVALMPSSAFQAMYDKLSGMCLSPEQGQAVTNKLATVAAPELTTDDMYKLSSAMYHLPAASQASLNKTVLKNMAKSLLTKLVPTDLDGMRARKECEQWLDDAGRAQLKEARFKFLLTLKNALMSSTARRKRSATSFWTCSNIQAFPDLFVMANVTEIEGITGNDFKDCILEIGSLNWNTEQKAALKAKMLSAYNVSSACNIEDISSIGTLAQTLTVTEINCLNLNNSILVTALGKQAGWSTNQSSALASNVLADRGLTNLSQNDTAFLASLGAIMCGFEPQVIKTMPPTIYLESDPQFSLYSDCTTSHLVALKEVVNDPLVYGAPGTWTAATTSELIYVIGGLTGPEIKNLSRDAIEGITTASIPFIPGNVLKELSMEQLSMLSDRQAVAVTAIQKLALSSEQVNKLTELATGASTVQPANATTAKPANATTVQPTNATTAKPANATTVQPANATTAKPANATTVQPANATTVQPANATTVQPANATTVQPANATTVQPANATTAKPAADTTTKPAETTTAKTGGASVGTQVAVSLFTTLLMLMASALILL</sequence>
<dbReference type="PANTHER" id="PTHR23412:SF17">
    <property type="entry name" value="OTOANCORIN"/>
    <property type="match status" value="1"/>
</dbReference>
<keyword evidence="2" id="KW-0325">Glycoprotein</keyword>
<proteinExistence type="predicted"/>
<dbReference type="Proteomes" id="UP000828390">
    <property type="component" value="Unassembled WGS sequence"/>
</dbReference>
<keyword evidence="4" id="KW-1133">Transmembrane helix</keyword>
<evidence type="ECO:0000256" key="4">
    <source>
        <dbReference type="SAM" id="Phobius"/>
    </source>
</evidence>
<evidence type="ECO:0000256" key="2">
    <source>
        <dbReference type="ARBA" id="ARBA00023180"/>
    </source>
</evidence>
<feature type="transmembrane region" description="Helical" evidence="4">
    <location>
        <begin position="602"/>
        <end position="620"/>
    </location>
</feature>
<evidence type="ECO:0000256" key="3">
    <source>
        <dbReference type="SAM" id="MobiDB-lite"/>
    </source>
</evidence>
<evidence type="ECO:0000256" key="1">
    <source>
        <dbReference type="ARBA" id="ARBA00022729"/>
    </source>
</evidence>
<feature type="region of interest" description="Disordered" evidence="3">
    <location>
        <begin position="488"/>
        <end position="535"/>
    </location>
</feature>
<dbReference type="GO" id="GO:0007160">
    <property type="term" value="P:cell-matrix adhesion"/>
    <property type="evidence" value="ECO:0007669"/>
    <property type="project" value="TreeGrafter"/>
</dbReference>
<feature type="compositionally biased region" description="Low complexity" evidence="3">
    <location>
        <begin position="569"/>
        <end position="593"/>
    </location>
</feature>
<reference evidence="5" key="1">
    <citation type="journal article" date="2019" name="bioRxiv">
        <title>The Genome of the Zebra Mussel, Dreissena polymorpha: A Resource for Invasive Species Research.</title>
        <authorList>
            <person name="McCartney M.A."/>
            <person name="Auch B."/>
            <person name="Kono T."/>
            <person name="Mallez S."/>
            <person name="Zhang Y."/>
            <person name="Obille A."/>
            <person name="Becker A."/>
            <person name="Abrahante J.E."/>
            <person name="Garbe J."/>
            <person name="Badalamenti J.P."/>
            <person name="Herman A."/>
            <person name="Mangelson H."/>
            <person name="Liachko I."/>
            <person name="Sullivan S."/>
            <person name="Sone E.D."/>
            <person name="Koren S."/>
            <person name="Silverstein K.A.T."/>
            <person name="Beckman K.B."/>
            <person name="Gohl D.M."/>
        </authorList>
    </citation>
    <scope>NUCLEOTIDE SEQUENCE</scope>
    <source>
        <strain evidence="5">Duluth1</strain>
        <tissue evidence="5">Whole animal</tissue>
    </source>
</reference>
<evidence type="ECO:0000313" key="6">
    <source>
        <dbReference type="Proteomes" id="UP000828390"/>
    </source>
</evidence>
<dbReference type="PANTHER" id="PTHR23412">
    <property type="entry name" value="STEREOCILIN RELATED"/>
    <property type="match status" value="1"/>
</dbReference>
<comment type="caution">
    <text evidence="5">The sequence shown here is derived from an EMBL/GenBank/DDBJ whole genome shotgun (WGS) entry which is preliminary data.</text>
</comment>
<name>A0A9D4RET4_DREPO</name>
<dbReference type="GO" id="GO:0009986">
    <property type="term" value="C:cell surface"/>
    <property type="evidence" value="ECO:0007669"/>
    <property type="project" value="TreeGrafter"/>
</dbReference>
<gene>
    <name evidence="5" type="ORF">DPMN_026950</name>
</gene>
<dbReference type="AlphaFoldDB" id="A0A9D4RET4"/>
<keyword evidence="6" id="KW-1185">Reference proteome</keyword>
<dbReference type="InterPro" id="IPR026664">
    <property type="entry name" value="Stereocilin-rel"/>
</dbReference>